<keyword evidence="3" id="KW-0238">DNA-binding</keyword>
<dbReference type="Proteomes" id="UP000286990">
    <property type="component" value="Unassembled WGS sequence"/>
</dbReference>
<dbReference type="Gene3D" id="3.40.50.2300">
    <property type="match status" value="1"/>
</dbReference>
<keyword evidence="4" id="KW-1185">Reference proteome</keyword>
<dbReference type="EMBL" id="QUSX01000002">
    <property type="protein sequence ID" value="RRQ48636.1"/>
    <property type="molecule type" value="Genomic_DNA"/>
</dbReference>
<dbReference type="RefSeq" id="WP_125223356.1">
    <property type="nucleotide sequence ID" value="NZ_QUSX01000002.1"/>
</dbReference>
<dbReference type="AlphaFoldDB" id="A0A3R8RZ82"/>
<dbReference type="InterPro" id="IPR001789">
    <property type="entry name" value="Sig_transdc_resp-reg_receiver"/>
</dbReference>
<name>A0A3R8RZ82_9FLAO</name>
<dbReference type="InterPro" id="IPR011006">
    <property type="entry name" value="CheY-like_superfamily"/>
</dbReference>
<organism evidence="3 4">
    <name type="scientific">Maribacter algicola</name>
    <dbReference type="NCBI Taxonomy" id="2498892"/>
    <lineage>
        <taxon>Bacteria</taxon>
        <taxon>Pseudomonadati</taxon>
        <taxon>Bacteroidota</taxon>
        <taxon>Flavobacteriia</taxon>
        <taxon>Flavobacteriales</taxon>
        <taxon>Flavobacteriaceae</taxon>
        <taxon>Maribacter</taxon>
    </lineage>
</organism>
<dbReference type="Pfam" id="PF00072">
    <property type="entry name" value="Response_reg"/>
    <property type="match status" value="1"/>
</dbReference>
<comment type="caution">
    <text evidence="3">The sequence shown here is derived from an EMBL/GenBank/DDBJ whole genome shotgun (WGS) entry which is preliminary data.</text>
</comment>
<dbReference type="PROSITE" id="PS50110">
    <property type="entry name" value="RESPONSE_REGULATORY"/>
    <property type="match status" value="1"/>
</dbReference>
<dbReference type="GO" id="GO:0000160">
    <property type="term" value="P:phosphorelay signal transduction system"/>
    <property type="evidence" value="ECO:0007669"/>
    <property type="project" value="InterPro"/>
</dbReference>
<keyword evidence="1" id="KW-0597">Phosphoprotein</keyword>
<dbReference type="SMART" id="SM00448">
    <property type="entry name" value="REC"/>
    <property type="match status" value="1"/>
</dbReference>
<dbReference type="SUPFAM" id="SSF52172">
    <property type="entry name" value="CheY-like"/>
    <property type="match status" value="1"/>
</dbReference>
<accession>A0A3R8RZ82</accession>
<gene>
    <name evidence="3" type="ORF">DZC72_13190</name>
</gene>
<feature type="domain" description="Response regulatory" evidence="2">
    <location>
        <begin position="4"/>
        <end position="132"/>
    </location>
</feature>
<proteinExistence type="predicted"/>
<protein>
    <submittedName>
        <fullName evidence="3">DNA-binding response regulator</fullName>
    </submittedName>
</protein>
<feature type="modified residue" description="4-aspartylphosphate" evidence="1">
    <location>
        <position position="59"/>
    </location>
</feature>
<evidence type="ECO:0000259" key="2">
    <source>
        <dbReference type="PROSITE" id="PS50110"/>
    </source>
</evidence>
<sequence length="221" mass="25498">MFKKVLIAEDMEDINKGVFTMLNELGIQEVQQVQYCDDAYLRIQKAYLDQNPFDLLITDLSFREDYRTQKYPNGPDLIERIRQDDRDMRIIVYSIEDKIQVVKKLFYTYSINGYVCKTRRGLKNLSSAITHVLEGKNYVSPEVDSALSVHSNLDINDYDIALLSHLSQGMSQEEISDYYKKNNISPASLSSIEKRLNKLRVDFNANNAIQLIAIVKDLGLI</sequence>
<evidence type="ECO:0000313" key="3">
    <source>
        <dbReference type="EMBL" id="RRQ48636.1"/>
    </source>
</evidence>
<evidence type="ECO:0000313" key="4">
    <source>
        <dbReference type="Proteomes" id="UP000286990"/>
    </source>
</evidence>
<evidence type="ECO:0000256" key="1">
    <source>
        <dbReference type="PROSITE-ProRule" id="PRU00169"/>
    </source>
</evidence>
<reference evidence="4" key="1">
    <citation type="submission" date="2018-12" db="EMBL/GenBank/DDBJ databases">
        <title>Maribacter lutimaris sp. nov., isolated from marine sediment.</title>
        <authorList>
            <person name="Kim K.K."/>
        </authorList>
    </citation>
    <scope>NUCLEOTIDE SEQUENCE [LARGE SCALE GENOMIC DNA]</scope>
    <source>
        <strain evidence="4">PoM-212</strain>
    </source>
</reference>
<dbReference type="OrthoDB" id="659223at2"/>
<dbReference type="GO" id="GO:0003677">
    <property type="term" value="F:DNA binding"/>
    <property type="evidence" value="ECO:0007669"/>
    <property type="project" value="UniProtKB-KW"/>
</dbReference>